<dbReference type="PROSITE" id="PS50943">
    <property type="entry name" value="HTH_CROC1"/>
    <property type="match status" value="1"/>
</dbReference>
<comment type="caution">
    <text evidence="2">The sequence shown here is derived from an EMBL/GenBank/DDBJ whole genome shotgun (WGS) entry which is preliminary data.</text>
</comment>
<dbReference type="InterPro" id="IPR010982">
    <property type="entry name" value="Lambda_DNA-bd_dom_sf"/>
</dbReference>
<evidence type="ECO:0000259" key="1">
    <source>
        <dbReference type="PROSITE" id="PS50943"/>
    </source>
</evidence>
<reference evidence="2" key="1">
    <citation type="submission" date="2023-08" db="EMBL/GenBank/DDBJ databases">
        <title>Dental plaque isolates bound by oral lectin ZG16B.</title>
        <authorList>
            <person name="Ghosh S."/>
        </authorList>
    </citation>
    <scope>NUCLEOTIDE SEQUENCE</scope>
    <source>
        <strain evidence="2">DP3_5B</strain>
    </source>
</reference>
<dbReference type="EMBL" id="JAQMFS010000049">
    <property type="protein sequence ID" value="MDB6185831.1"/>
    <property type="molecule type" value="Genomic_DNA"/>
</dbReference>
<dbReference type="SUPFAM" id="SSF47413">
    <property type="entry name" value="lambda repressor-like DNA-binding domains"/>
    <property type="match status" value="1"/>
</dbReference>
<dbReference type="GO" id="GO:0003677">
    <property type="term" value="F:DNA binding"/>
    <property type="evidence" value="ECO:0007669"/>
    <property type="project" value="InterPro"/>
</dbReference>
<dbReference type="AlphaFoldDB" id="A0AAW6B3M9"/>
<dbReference type="CDD" id="cd00093">
    <property type="entry name" value="HTH_XRE"/>
    <property type="match status" value="1"/>
</dbReference>
<gene>
    <name evidence="2" type="ORF">PNO30_03430</name>
</gene>
<organism evidence="2 3">
    <name type="scientific">Gemella haemolysans</name>
    <dbReference type="NCBI Taxonomy" id="1379"/>
    <lineage>
        <taxon>Bacteria</taxon>
        <taxon>Bacillati</taxon>
        <taxon>Bacillota</taxon>
        <taxon>Bacilli</taxon>
        <taxon>Bacillales</taxon>
        <taxon>Gemellaceae</taxon>
        <taxon>Gemella</taxon>
    </lineage>
</organism>
<dbReference type="InterPro" id="IPR001387">
    <property type="entry name" value="Cro/C1-type_HTH"/>
</dbReference>
<proteinExistence type="predicted"/>
<dbReference type="Gene3D" id="1.10.260.40">
    <property type="entry name" value="lambda repressor-like DNA-binding domains"/>
    <property type="match status" value="1"/>
</dbReference>
<feature type="domain" description="HTH cro/C1-type" evidence="1">
    <location>
        <begin position="8"/>
        <end position="63"/>
    </location>
</feature>
<dbReference type="Pfam" id="PF01381">
    <property type="entry name" value="HTH_3"/>
    <property type="match status" value="1"/>
</dbReference>
<dbReference type="Proteomes" id="UP001212217">
    <property type="component" value="Unassembled WGS sequence"/>
</dbReference>
<protein>
    <submittedName>
        <fullName evidence="2">Helix-turn-helix transcriptional regulator</fullName>
    </submittedName>
</protein>
<dbReference type="RefSeq" id="WP_271965228.1">
    <property type="nucleotide sequence ID" value="NZ_JAQMFS010000049.1"/>
</dbReference>
<sequence>MKAFYKAVKEQLEDKGMTIYRLSKETGIFEQTLYSMFNGNTSSPQLDNSVKIANVLDIDLNKLKEGD</sequence>
<accession>A0AAW6B3M9</accession>
<evidence type="ECO:0000313" key="2">
    <source>
        <dbReference type="EMBL" id="MDB6185831.1"/>
    </source>
</evidence>
<dbReference type="SMART" id="SM00530">
    <property type="entry name" value="HTH_XRE"/>
    <property type="match status" value="1"/>
</dbReference>
<name>A0AAW6B3M9_9BACL</name>
<evidence type="ECO:0000313" key="3">
    <source>
        <dbReference type="Proteomes" id="UP001212217"/>
    </source>
</evidence>